<comment type="caution">
    <text evidence="4">The sequence shown here is derived from an EMBL/GenBank/DDBJ whole genome shotgun (WGS) entry which is preliminary data.</text>
</comment>
<dbReference type="Pfam" id="PF03372">
    <property type="entry name" value="Exo_endo_phos"/>
    <property type="match status" value="1"/>
</dbReference>
<dbReference type="SUPFAM" id="SSF56219">
    <property type="entry name" value="DNase I-like"/>
    <property type="match status" value="1"/>
</dbReference>
<reference evidence="4 5" key="1">
    <citation type="submission" date="2023-04" db="EMBL/GenBank/DDBJ databases">
        <title>Colletotrichum tabacum stain YC1 causing leaf anthracnose on Nicotiana tabacum(L.) cv.</title>
        <authorList>
            <person name="Ji Z."/>
            <person name="Wang M."/>
            <person name="Zhang J."/>
            <person name="Wang N."/>
            <person name="Zhou Z."/>
        </authorList>
    </citation>
    <scope>NUCLEOTIDE SEQUENCE [LARGE SCALE GENOMIC DNA]</scope>
    <source>
        <strain evidence="4 5">YC1</strain>
    </source>
</reference>
<evidence type="ECO:0000313" key="4">
    <source>
        <dbReference type="EMBL" id="KAK6208637.1"/>
    </source>
</evidence>
<dbReference type="InterPro" id="IPR036691">
    <property type="entry name" value="Endo/exonu/phosph_ase_sf"/>
</dbReference>
<feature type="compositionally biased region" description="Basic and acidic residues" evidence="1">
    <location>
        <begin position="605"/>
        <end position="621"/>
    </location>
</feature>
<evidence type="ECO:0000256" key="2">
    <source>
        <dbReference type="SAM" id="SignalP"/>
    </source>
</evidence>
<organism evidence="4 5">
    <name type="scientific">Colletotrichum tabaci</name>
    <dbReference type="NCBI Taxonomy" id="1209068"/>
    <lineage>
        <taxon>Eukaryota</taxon>
        <taxon>Fungi</taxon>
        <taxon>Dikarya</taxon>
        <taxon>Ascomycota</taxon>
        <taxon>Pezizomycotina</taxon>
        <taxon>Sordariomycetes</taxon>
        <taxon>Hypocreomycetidae</taxon>
        <taxon>Glomerellales</taxon>
        <taxon>Glomerellaceae</taxon>
        <taxon>Colletotrichum</taxon>
        <taxon>Colletotrichum destructivum species complex</taxon>
    </lineage>
</organism>
<evidence type="ECO:0000313" key="5">
    <source>
        <dbReference type="Proteomes" id="UP001327957"/>
    </source>
</evidence>
<dbReference type="Gene3D" id="2.60.40.10">
    <property type="entry name" value="Immunoglobulins"/>
    <property type="match status" value="1"/>
</dbReference>
<dbReference type="PANTHER" id="PTHR41349:SF1">
    <property type="entry name" value="PROTEIN CBG08683"/>
    <property type="match status" value="1"/>
</dbReference>
<accession>A0AAV9SW33</accession>
<evidence type="ECO:0000256" key="1">
    <source>
        <dbReference type="SAM" id="MobiDB-lite"/>
    </source>
</evidence>
<keyword evidence="4" id="KW-0378">Hydrolase</keyword>
<feature type="chain" id="PRO_5043945296" evidence="2">
    <location>
        <begin position="28"/>
        <end position="621"/>
    </location>
</feature>
<keyword evidence="5" id="KW-1185">Reference proteome</keyword>
<dbReference type="InterPro" id="IPR013783">
    <property type="entry name" value="Ig-like_fold"/>
</dbReference>
<dbReference type="Proteomes" id="UP001327957">
    <property type="component" value="Unassembled WGS sequence"/>
</dbReference>
<protein>
    <submittedName>
        <fullName evidence="4">Endonuclease/exonuclease/phosphatase family</fullName>
    </submittedName>
</protein>
<feature type="domain" description="Endonuclease/exonuclease/phosphatase" evidence="3">
    <location>
        <begin position="245"/>
        <end position="515"/>
    </location>
</feature>
<gene>
    <name evidence="4" type="ORF">QIS74_12155</name>
</gene>
<dbReference type="Gene3D" id="3.60.10.10">
    <property type="entry name" value="Endonuclease/exonuclease/phosphatase"/>
    <property type="match status" value="1"/>
</dbReference>
<name>A0AAV9SW33_9PEZI</name>
<dbReference type="PANTHER" id="PTHR41349">
    <property type="match status" value="1"/>
</dbReference>
<dbReference type="GO" id="GO:0004519">
    <property type="term" value="F:endonuclease activity"/>
    <property type="evidence" value="ECO:0007669"/>
    <property type="project" value="UniProtKB-KW"/>
</dbReference>
<keyword evidence="2" id="KW-0732">Signal</keyword>
<keyword evidence="4" id="KW-0540">Nuclease</keyword>
<proteinExistence type="predicted"/>
<keyword evidence="4" id="KW-0255">Endonuclease</keyword>
<dbReference type="AlphaFoldDB" id="A0AAV9SW33"/>
<feature type="region of interest" description="Disordered" evidence="1">
    <location>
        <begin position="579"/>
        <end position="621"/>
    </location>
</feature>
<dbReference type="EMBL" id="JASAOK010000049">
    <property type="protein sequence ID" value="KAK6208637.1"/>
    <property type="molecule type" value="Genomic_DNA"/>
</dbReference>
<dbReference type="InterPro" id="IPR005135">
    <property type="entry name" value="Endo/exonuclease/phosphatase"/>
</dbReference>
<sequence>MRLRTATPPLLPGILALLTTTTTFASASPALIAVARQTTVAALPGTLAFLPDEPPLTFHYSTPDANDTNWVGIYHASGGGPENEAFVAESLDWAYAPASEGEVRLSATGLQPGAYRVFFLGRDGYSWLAAPVNVTVPHTEGPVAFIVSEITAWNARVGDAYEASVAGLRSRGGNSTVAYEKVTGDAWVKVSADGVLSGVPDTHAPAQTTVTVGVTASADGSSARLRVTIPTRPAGAPLVDELAVMSYNLWHGGTRVAGYHEKQVRFLASSGADVVGFQESTGGHATRIGDALGWFSWQGEGVGVVSKYPISEAAPHESWAGRVRIAPGSDDDGGGERSRAVNLWNVHLGHNPYGPYDFCFDDMAVDDVLAREAASGRTPQVVSVVAAMRAHLEAADDVPVVLVGDFNAPSHLDWTDAARDAHCGRADVPWPTSVEPAAAGLVDSYRVAHPDPVEEPGVTWSPVFLENEGRPEPMDRIDFVYYRSRRLEVVSSSSLVAGEPRPQPDHGENEWTSDHAAVLNDPITNMPFFSFSSSISISSTVSHNGKTEEKRWARKHEIGPSGSTIRTASMRTGEPVYLERRDYDASGRPIPQGGRALRADNTANFDRRIEDVTDQEENKKA</sequence>
<evidence type="ECO:0000259" key="3">
    <source>
        <dbReference type="Pfam" id="PF03372"/>
    </source>
</evidence>
<feature type="signal peptide" evidence="2">
    <location>
        <begin position="1"/>
        <end position="27"/>
    </location>
</feature>